<accession>A0A1M6XX67</accession>
<sequence>MEKSYSKRIRNIDNYLKFFLNENENFYFGLPFDEYQKSSLLDKYNLPKTFPNNSINVMPSAKGSVTKANLNGKYVRKVPEEFEVIMKRIDYVRKKDRVRIKYDRKYEVYKKVLLHQFKSKLFFNLNLHGEKLFISEKLNYDKKDTMRLTHIANVFCEIFNYFEIYDKDLNPAIHFNTKFDELILPSGTLDDQNNFDELIEISKRFNKNEQKQQAVQKRLQILKSYKPDIRGKGPNGFLGYIVFCFSDLDIVILETMYSDNATYVFTKKNFENNIINNKQTVLNQKLHEKRFVHKENWEELIRKYMEKLGKKPM</sequence>
<dbReference type="STRING" id="1302687.SAMN05444267_101214"/>
<evidence type="ECO:0000313" key="1">
    <source>
        <dbReference type="EMBL" id="SHL10453.1"/>
    </source>
</evidence>
<gene>
    <name evidence="1" type="ORF">SAMN05444267_101214</name>
</gene>
<dbReference type="RefSeq" id="WP_073292629.1">
    <property type="nucleotide sequence ID" value="NZ_FRAV01000012.1"/>
</dbReference>
<dbReference type="Proteomes" id="UP000184364">
    <property type="component" value="Unassembled WGS sequence"/>
</dbReference>
<dbReference type="AlphaFoldDB" id="A0A1M6XX67"/>
<dbReference type="EMBL" id="FRAV01000012">
    <property type="protein sequence ID" value="SHL10453.1"/>
    <property type="molecule type" value="Genomic_DNA"/>
</dbReference>
<protein>
    <submittedName>
        <fullName evidence="1">Uncharacterized protein</fullName>
    </submittedName>
</protein>
<keyword evidence="2" id="KW-1185">Reference proteome</keyword>
<evidence type="ECO:0000313" key="2">
    <source>
        <dbReference type="Proteomes" id="UP000184364"/>
    </source>
</evidence>
<reference evidence="2" key="1">
    <citation type="submission" date="2016-11" db="EMBL/GenBank/DDBJ databases">
        <authorList>
            <person name="Varghese N."/>
            <person name="Submissions S."/>
        </authorList>
    </citation>
    <scope>NUCLEOTIDE SEQUENCE [LARGE SCALE GENOMIC DNA]</scope>
    <source>
        <strain evidence="2">DSM 26899</strain>
    </source>
</reference>
<name>A0A1M6XX67_9FLAO</name>
<dbReference type="OrthoDB" id="4775248at2"/>
<proteinExistence type="predicted"/>
<organism evidence="1 2">
    <name type="scientific">Chryseobacterium polytrichastri</name>
    <dbReference type="NCBI Taxonomy" id="1302687"/>
    <lineage>
        <taxon>Bacteria</taxon>
        <taxon>Pseudomonadati</taxon>
        <taxon>Bacteroidota</taxon>
        <taxon>Flavobacteriia</taxon>
        <taxon>Flavobacteriales</taxon>
        <taxon>Weeksellaceae</taxon>
        <taxon>Chryseobacterium group</taxon>
        <taxon>Chryseobacterium</taxon>
    </lineage>
</organism>